<dbReference type="PATRIC" id="fig|38300.4.peg.569"/>
<proteinExistence type="predicted"/>
<reference evidence="2 3" key="1">
    <citation type="submission" date="2015-08" db="EMBL/GenBank/DDBJ databases">
        <title>Genome sequence of the pristinamycin over-producing bacterium Streptomyces pristinaespiralis HCCB10218.</title>
        <authorList>
            <person name="Tian J."/>
            <person name="Yang J."/>
            <person name="Li L."/>
            <person name="Ruan L."/>
            <person name="Wei W."/>
            <person name="Zheng G."/>
            <person name="Wei Z."/>
            <person name="Yang S."/>
            <person name="Ge M."/>
            <person name="Jiang W."/>
            <person name="Lu Y."/>
        </authorList>
    </citation>
    <scope>NUCLEOTIDE SEQUENCE [LARGE SCALE GENOMIC DNA]</scope>
    <source>
        <strain evidence="2 3">HCCB 10218</strain>
    </source>
</reference>
<name>A0A0M5ISC6_STRPR</name>
<evidence type="ECO:0000313" key="2">
    <source>
        <dbReference type="EMBL" id="ALC18844.1"/>
    </source>
</evidence>
<gene>
    <name evidence="2" type="ORF">SPRI_0538</name>
</gene>
<protein>
    <submittedName>
        <fullName evidence="2">Uncharacterized protein</fullName>
    </submittedName>
</protein>
<feature type="transmembrane region" description="Helical" evidence="1">
    <location>
        <begin position="24"/>
        <end position="45"/>
    </location>
</feature>
<keyword evidence="1" id="KW-1133">Transmembrane helix</keyword>
<sequence length="47" mass="5127">MHAPRGQAVPVRTQGRVNEAMRTLFVGTLVMIAGGLAYFMALGLMHR</sequence>
<keyword evidence="1" id="KW-0472">Membrane</keyword>
<keyword evidence="1" id="KW-0812">Transmembrane</keyword>
<organism evidence="2">
    <name type="scientific">Streptomyces pristinaespiralis</name>
    <dbReference type="NCBI Taxonomy" id="38300"/>
    <lineage>
        <taxon>Bacteria</taxon>
        <taxon>Bacillati</taxon>
        <taxon>Actinomycetota</taxon>
        <taxon>Actinomycetes</taxon>
        <taxon>Kitasatosporales</taxon>
        <taxon>Streptomycetaceae</taxon>
        <taxon>Streptomyces</taxon>
    </lineage>
</organism>
<evidence type="ECO:0000256" key="1">
    <source>
        <dbReference type="SAM" id="Phobius"/>
    </source>
</evidence>
<dbReference type="KEGG" id="spri:SPRI_0538"/>
<evidence type="ECO:0000313" key="3">
    <source>
        <dbReference type="Proteomes" id="UP000060513"/>
    </source>
</evidence>
<dbReference type="EMBL" id="CP011340">
    <property type="protein sequence ID" value="ALC18844.1"/>
    <property type="molecule type" value="Genomic_DNA"/>
</dbReference>
<dbReference type="AlphaFoldDB" id="A0A0M5ISC6"/>
<accession>A0A0M5ISC6</accession>
<dbReference type="Proteomes" id="UP000060513">
    <property type="component" value="Chromosome"/>
</dbReference>